<feature type="region of interest" description="Disordered" evidence="1">
    <location>
        <begin position="573"/>
        <end position="614"/>
    </location>
</feature>
<dbReference type="Proteomes" id="UP001164286">
    <property type="component" value="Unassembled WGS sequence"/>
</dbReference>
<evidence type="ECO:0000313" key="3">
    <source>
        <dbReference type="Proteomes" id="UP001164286"/>
    </source>
</evidence>
<organism evidence="2 3">
    <name type="scientific">Dioszegia hungarica</name>
    <dbReference type="NCBI Taxonomy" id="4972"/>
    <lineage>
        <taxon>Eukaryota</taxon>
        <taxon>Fungi</taxon>
        <taxon>Dikarya</taxon>
        <taxon>Basidiomycota</taxon>
        <taxon>Agaricomycotina</taxon>
        <taxon>Tremellomycetes</taxon>
        <taxon>Tremellales</taxon>
        <taxon>Bulleribasidiaceae</taxon>
        <taxon>Dioszegia</taxon>
    </lineage>
</organism>
<feature type="compositionally biased region" description="Basic and acidic residues" evidence="1">
    <location>
        <begin position="473"/>
        <end position="490"/>
    </location>
</feature>
<dbReference type="GeneID" id="77727720"/>
<dbReference type="EMBL" id="JAKWFO010000004">
    <property type="protein sequence ID" value="KAI9637705.1"/>
    <property type="molecule type" value="Genomic_DNA"/>
</dbReference>
<protein>
    <submittedName>
        <fullName evidence="2">Uncharacterized protein</fullName>
    </submittedName>
</protein>
<comment type="caution">
    <text evidence="2">The sequence shown here is derived from an EMBL/GenBank/DDBJ whole genome shotgun (WGS) entry which is preliminary data.</text>
</comment>
<sequence length="614" mass="67602">MSILSALELPHTHHVSVNEVAKDTGDIRAAHCTFHYIDGTGSTLPMGLEAWVTGAIGNTSSSLDTMLRDQQTKFGDACIVCAIADGSMGQGSLTLRWNLRTPSSDCFRAGDAPSAILDCDCGTHADGHRLEIKSGNFKIADPLPPVSAYKITAIRPKKTGGQPFDTFVSSLLLTRDEDDGWEALFEGSINDLPSATTSCIVDLLHRYPVAYRDIYKPRTSLESATPSRNGSTSSPSSTESKANVVMADRGKVRQSLQTLALPSSLGRRDGLCSPRYQDSTFKDLLAGGKGPGTYGDIWVASLETLTVADLVTVADLLNTRTSPLCSLLNEDDLGGPAGVTSAKRSLRDRTGTLVSLGRELSFVISYLTQAQFWLAGAFGRRQARQFSSVLTRPAFVEGKHRVTRKAQAVEHVIYDISKHSQARRPSAFPLVSQHTTHNVRIPTTMPRQCLCCPRFRRRPACYGRGRPGRHMHVLQDRRRGETSHEPDSVGHWRPRKHSLRPPSHAERGSTDRFQRRGMPPLLPRLRYLPLGSSVAAGEFPTSSRRRAQIYHQSMQHSRRRPPPFLAKRIVPFEQPSPARSRCHNDNRETGVPELATGRLQGDHYPRPEPTAGRS</sequence>
<proteinExistence type="predicted"/>
<feature type="compositionally biased region" description="Low complexity" evidence="1">
    <location>
        <begin position="225"/>
        <end position="240"/>
    </location>
</feature>
<evidence type="ECO:0000256" key="1">
    <source>
        <dbReference type="SAM" id="MobiDB-lite"/>
    </source>
</evidence>
<gene>
    <name evidence="2" type="ORF">MKK02DRAFT_32492</name>
</gene>
<accession>A0AA38HC35</accession>
<feature type="compositionally biased region" description="Basic and acidic residues" evidence="1">
    <location>
        <begin position="503"/>
        <end position="514"/>
    </location>
</feature>
<name>A0AA38HC35_9TREE</name>
<evidence type="ECO:0000313" key="2">
    <source>
        <dbReference type="EMBL" id="KAI9637705.1"/>
    </source>
</evidence>
<keyword evidence="3" id="KW-1185">Reference proteome</keyword>
<dbReference type="AlphaFoldDB" id="A0AA38HC35"/>
<feature type="region of interest" description="Disordered" evidence="1">
    <location>
        <begin position="221"/>
        <end position="243"/>
    </location>
</feature>
<reference evidence="2" key="1">
    <citation type="journal article" date="2022" name="G3 (Bethesda)">
        <title>High quality genome of the basidiomycete yeast Dioszegia hungarica PDD-24b-2 isolated from cloud water.</title>
        <authorList>
            <person name="Jarrige D."/>
            <person name="Haridas S."/>
            <person name="Bleykasten-Grosshans C."/>
            <person name="Joly M."/>
            <person name="Nadalig T."/>
            <person name="Sancelme M."/>
            <person name="Vuilleumier S."/>
            <person name="Grigoriev I.V."/>
            <person name="Amato P."/>
            <person name="Bringel F."/>
        </authorList>
    </citation>
    <scope>NUCLEOTIDE SEQUENCE</scope>
    <source>
        <strain evidence="2">PDD-24b-2</strain>
    </source>
</reference>
<dbReference type="RefSeq" id="XP_052947482.1">
    <property type="nucleotide sequence ID" value="XM_053088515.1"/>
</dbReference>
<feature type="region of interest" description="Disordered" evidence="1">
    <location>
        <begin position="465"/>
        <end position="520"/>
    </location>
</feature>